<gene>
    <name evidence="1" type="ORF">S03H2_51787</name>
</gene>
<dbReference type="EMBL" id="BARU01032877">
    <property type="protein sequence ID" value="GAH62228.1"/>
    <property type="molecule type" value="Genomic_DNA"/>
</dbReference>
<comment type="caution">
    <text evidence="1">The sequence shown here is derived from an EMBL/GenBank/DDBJ whole genome shotgun (WGS) entry which is preliminary data.</text>
</comment>
<proteinExistence type="predicted"/>
<protein>
    <submittedName>
        <fullName evidence="1">Uncharacterized protein</fullName>
    </submittedName>
</protein>
<name>X1IXF7_9ZZZZ</name>
<accession>X1IXF7</accession>
<evidence type="ECO:0000313" key="1">
    <source>
        <dbReference type="EMBL" id="GAH62228.1"/>
    </source>
</evidence>
<sequence length="88" mass="10443">MDADDYKCVFSDDLCPVRREFKLKPENLLEFCQICPTQKPVENQIAAYTYIPEIVAKFIDHFFKEREALQQERLELVKMLVEKNVQTT</sequence>
<dbReference type="AlphaFoldDB" id="X1IXF7"/>
<reference evidence="1" key="1">
    <citation type="journal article" date="2014" name="Front. Microbiol.">
        <title>High frequency of phylogenetically diverse reductive dehalogenase-homologous genes in deep subseafloor sedimentary metagenomes.</title>
        <authorList>
            <person name="Kawai M."/>
            <person name="Futagami T."/>
            <person name="Toyoda A."/>
            <person name="Takaki Y."/>
            <person name="Nishi S."/>
            <person name="Hori S."/>
            <person name="Arai W."/>
            <person name="Tsubouchi T."/>
            <person name="Morono Y."/>
            <person name="Uchiyama I."/>
            <person name="Ito T."/>
            <person name="Fujiyama A."/>
            <person name="Inagaki F."/>
            <person name="Takami H."/>
        </authorList>
    </citation>
    <scope>NUCLEOTIDE SEQUENCE</scope>
    <source>
        <strain evidence="1">Expedition CK06-06</strain>
    </source>
</reference>
<organism evidence="1">
    <name type="scientific">marine sediment metagenome</name>
    <dbReference type="NCBI Taxonomy" id="412755"/>
    <lineage>
        <taxon>unclassified sequences</taxon>
        <taxon>metagenomes</taxon>
        <taxon>ecological metagenomes</taxon>
    </lineage>
</organism>